<organism evidence="4 5">
    <name type="scientific">Luteipulveratus halotolerans</name>
    <dbReference type="NCBI Taxonomy" id="1631356"/>
    <lineage>
        <taxon>Bacteria</taxon>
        <taxon>Bacillati</taxon>
        <taxon>Actinomycetota</taxon>
        <taxon>Actinomycetes</taxon>
        <taxon>Micrococcales</taxon>
        <taxon>Dermacoccaceae</taxon>
        <taxon>Luteipulveratus</taxon>
    </lineage>
</organism>
<comment type="caution">
    <text evidence="4">The sequence shown here is derived from an EMBL/GenBank/DDBJ whole genome shotgun (WGS) entry which is preliminary data.</text>
</comment>
<proteinExistence type="inferred from homology"/>
<dbReference type="InterPro" id="IPR016163">
    <property type="entry name" value="Ald_DH_C"/>
</dbReference>
<dbReference type="Proteomes" id="UP000037397">
    <property type="component" value="Unassembled WGS sequence"/>
</dbReference>
<sequence>MREYGQFYIGGQWVDPAQGRPHDVVNPATEQVAGHIALGAQADVDAAVEAARKAFVSYAETSVAERVDLLKAILGEYKNRADDLAAAVTEEMGAPAKLAATAQVGMGLGHLATAAKVLADYPFAEDRGTTRIVREPVGVCAFITPWNWPLNQITCKVAPALATGCTMVLKPSEEAPFSAYVLAEIIDAAGLPAGVFNLVNGDGPTVGAALAAHPDVDMISITGSTRAGVEVARAAAPTVKRVHQELGGKSPNIILDDDAFEKGVKLGAAGVWSNSGQSCNAPTRMLVPAARMDEAAAIAKASAEKVTVGDPTGDAKMGPVVSQAQWDKIQGLIQQGIDEGATLAAGGTGRPDGLDTGFYVKPTVFADVTNEMTIAREEIFGPVLVILPYDSVDQAVEIGNDTPYGLAAYVSGSDQDAVRKVASRLRAGQVNLNSAPVDLNAPFGGYKQSGNGREWGEIAFGDFLETKAVIGYTPAED</sequence>
<dbReference type="SUPFAM" id="SSF53720">
    <property type="entry name" value="ALDH-like"/>
    <property type="match status" value="1"/>
</dbReference>
<dbReference type="PANTHER" id="PTHR42804">
    <property type="entry name" value="ALDEHYDE DEHYDROGENASE"/>
    <property type="match status" value="1"/>
</dbReference>
<accession>A0A0L6CL15</accession>
<dbReference type="Pfam" id="PF00171">
    <property type="entry name" value="Aldedh"/>
    <property type="match status" value="1"/>
</dbReference>
<dbReference type="Gene3D" id="3.40.309.10">
    <property type="entry name" value="Aldehyde Dehydrogenase, Chain A, domain 2"/>
    <property type="match status" value="1"/>
</dbReference>
<evidence type="ECO:0000256" key="2">
    <source>
        <dbReference type="ARBA" id="ARBA00023002"/>
    </source>
</evidence>
<name>A0A0L6CL15_9MICO</name>
<dbReference type="EMBL" id="LAIR01000002">
    <property type="protein sequence ID" value="KNX38437.1"/>
    <property type="molecule type" value="Genomic_DNA"/>
</dbReference>
<dbReference type="AlphaFoldDB" id="A0A0L6CL15"/>
<dbReference type="GO" id="GO:0016620">
    <property type="term" value="F:oxidoreductase activity, acting on the aldehyde or oxo group of donors, NAD or NADP as acceptor"/>
    <property type="evidence" value="ECO:0007669"/>
    <property type="project" value="InterPro"/>
</dbReference>
<gene>
    <name evidence="4" type="ORF">VV01_16855</name>
</gene>
<dbReference type="RefSeq" id="WP_050670895.1">
    <property type="nucleotide sequence ID" value="NZ_LAIR01000002.1"/>
</dbReference>
<evidence type="ECO:0000313" key="5">
    <source>
        <dbReference type="Proteomes" id="UP000037397"/>
    </source>
</evidence>
<dbReference type="Gene3D" id="3.40.605.10">
    <property type="entry name" value="Aldehyde Dehydrogenase, Chain A, domain 1"/>
    <property type="match status" value="1"/>
</dbReference>
<dbReference type="OrthoDB" id="6882680at2"/>
<evidence type="ECO:0000259" key="3">
    <source>
        <dbReference type="Pfam" id="PF00171"/>
    </source>
</evidence>
<dbReference type="FunFam" id="3.40.605.10:FF:000007">
    <property type="entry name" value="NAD/NADP-dependent betaine aldehyde dehydrogenase"/>
    <property type="match status" value="1"/>
</dbReference>
<dbReference type="STRING" id="1631356.VV01_16855"/>
<feature type="domain" description="Aldehyde dehydrogenase" evidence="3">
    <location>
        <begin position="13"/>
        <end position="469"/>
    </location>
</feature>
<keyword evidence="2" id="KW-0560">Oxidoreductase</keyword>
<dbReference type="InterPro" id="IPR016161">
    <property type="entry name" value="Ald_DH/histidinol_DH"/>
</dbReference>
<evidence type="ECO:0000256" key="1">
    <source>
        <dbReference type="ARBA" id="ARBA00009986"/>
    </source>
</evidence>
<comment type="similarity">
    <text evidence="1">Belongs to the aldehyde dehydrogenase family.</text>
</comment>
<keyword evidence="5" id="KW-1185">Reference proteome</keyword>
<dbReference type="PANTHER" id="PTHR42804:SF1">
    <property type="entry name" value="ALDEHYDE DEHYDROGENASE-RELATED"/>
    <property type="match status" value="1"/>
</dbReference>
<dbReference type="InterPro" id="IPR015590">
    <property type="entry name" value="Aldehyde_DH_dom"/>
</dbReference>
<evidence type="ECO:0000313" key="4">
    <source>
        <dbReference type="EMBL" id="KNX38437.1"/>
    </source>
</evidence>
<dbReference type="InterPro" id="IPR016162">
    <property type="entry name" value="Ald_DH_N"/>
</dbReference>
<protein>
    <submittedName>
        <fullName evidence="4">Aldehyde dehydrogenase</fullName>
    </submittedName>
</protein>
<reference evidence="5" key="1">
    <citation type="submission" date="2015-03" db="EMBL/GenBank/DDBJ databases">
        <title>Luteipulveratus halotolerans sp. nov., a novel actinobacterium (Dermacoccaceae) from Sarawak, Malaysia.</title>
        <authorList>
            <person name="Juboi H."/>
            <person name="Basik A."/>
            <person name="Shamsul S.S."/>
            <person name="Arnold P."/>
            <person name="Schmitt E.K."/>
            <person name="Sanglier J.-J."/>
            <person name="Yeo T."/>
        </authorList>
    </citation>
    <scope>NUCLEOTIDE SEQUENCE [LARGE SCALE GENOMIC DNA]</scope>
    <source>
        <strain evidence="5">C296001</strain>
    </source>
</reference>
<dbReference type="PATRIC" id="fig|1631356.3.peg.3349"/>
<dbReference type="CDD" id="cd07138">
    <property type="entry name" value="ALDH_CddD_SSP0762"/>
    <property type="match status" value="1"/>
</dbReference>